<evidence type="ECO:0000313" key="3">
    <source>
        <dbReference type="EMBL" id="QUD86616.1"/>
    </source>
</evidence>
<dbReference type="RefSeq" id="WP_211936668.1">
    <property type="nucleotide sequence ID" value="NZ_CP073078.1"/>
</dbReference>
<name>A0A975FWU7_9CAUL</name>
<feature type="transmembrane region" description="Helical" evidence="2">
    <location>
        <begin position="85"/>
        <end position="105"/>
    </location>
</feature>
<reference evidence="3" key="1">
    <citation type="submission" date="2021-04" db="EMBL/GenBank/DDBJ databases">
        <title>The complete genome sequence of Caulobacter sp. S6.</title>
        <authorList>
            <person name="Tang Y."/>
            <person name="Ouyang W."/>
            <person name="Liu Q."/>
            <person name="Huang B."/>
            <person name="Guo Z."/>
            <person name="Lei P."/>
        </authorList>
    </citation>
    <scope>NUCLEOTIDE SEQUENCE</scope>
    <source>
        <strain evidence="3">S6</strain>
    </source>
</reference>
<keyword evidence="4" id="KW-1185">Reference proteome</keyword>
<feature type="region of interest" description="Disordered" evidence="1">
    <location>
        <begin position="152"/>
        <end position="172"/>
    </location>
</feature>
<gene>
    <name evidence="3" type="ORF">KCG34_16190</name>
</gene>
<sequence length="172" mass="18532">MSLVSYLSNVYTQFGLGLLTLTCAYAWWKGGRAEKLGMMVVAGCWIGSDLLRAISGELIPTVILFGADAAFSIGLLIIAIRYASVWVGMAMLLESMLFALHGIQLDDADAPRWRGMVVYLLLNNMISYSVLLIFAGGTTANILKLRALRKPRPAEPTAGGLRAEPPPLASSL</sequence>
<evidence type="ECO:0000256" key="1">
    <source>
        <dbReference type="SAM" id="MobiDB-lite"/>
    </source>
</evidence>
<proteinExistence type="predicted"/>
<keyword evidence="2" id="KW-0472">Membrane</keyword>
<dbReference type="EMBL" id="CP073078">
    <property type="protein sequence ID" value="QUD86616.1"/>
    <property type="molecule type" value="Genomic_DNA"/>
</dbReference>
<keyword evidence="2" id="KW-0812">Transmembrane</keyword>
<evidence type="ECO:0000256" key="2">
    <source>
        <dbReference type="SAM" id="Phobius"/>
    </source>
</evidence>
<dbReference type="Proteomes" id="UP000676409">
    <property type="component" value="Chromosome"/>
</dbReference>
<feature type="transmembrane region" description="Helical" evidence="2">
    <location>
        <begin position="125"/>
        <end position="143"/>
    </location>
</feature>
<organism evidence="3 4">
    <name type="scientific">Phenylobacterium montanum</name>
    <dbReference type="NCBI Taxonomy" id="2823693"/>
    <lineage>
        <taxon>Bacteria</taxon>
        <taxon>Pseudomonadati</taxon>
        <taxon>Pseudomonadota</taxon>
        <taxon>Alphaproteobacteria</taxon>
        <taxon>Caulobacterales</taxon>
        <taxon>Caulobacteraceae</taxon>
        <taxon>Phenylobacterium</taxon>
    </lineage>
</organism>
<feature type="transmembrane region" description="Helical" evidence="2">
    <location>
        <begin position="58"/>
        <end position="78"/>
    </location>
</feature>
<dbReference type="AlphaFoldDB" id="A0A975FWU7"/>
<protein>
    <submittedName>
        <fullName evidence="3">Uncharacterized protein</fullName>
    </submittedName>
</protein>
<feature type="transmembrane region" description="Helical" evidence="2">
    <location>
        <begin position="6"/>
        <end position="28"/>
    </location>
</feature>
<evidence type="ECO:0000313" key="4">
    <source>
        <dbReference type="Proteomes" id="UP000676409"/>
    </source>
</evidence>
<keyword evidence="2" id="KW-1133">Transmembrane helix</keyword>
<accession>A0A975FWU7</accession>
<dbReference type="KEGG" id="caul:KCG34_16190"/>